<feature type="transmembrane region" description="Helical" evidence="13">
    <location>
        <begin position="323"/>
        <end position="343"/>
    </location>
</feature>
<dbReference type="AlphaFoldDB" id="B8HSH0"/>
<sequence>MSHSLAAFAQEISLPLAMTGGAEIIEEHMKQFLLVISAALVTATLPQLVPWLRKIPYTLALVMAGMGLAIFNVQFFTPSPELILWIFLPPLLFEASWNLHWSDLKRELIPISLFVTIGVVITITGIALSLWWWTPLTLPIALLVGACLSATDPVAVSALLRELGAPPRLKALVEGESMFNDGTAVVAFSLLVGIALGSESFEPQRVISQFFLVVGIGLGVGTLLGFGISFLTQRFDLPLVEQSLTLLAAYSAYLIAEILGGSGVIGTVTVGLILGNFGSYIGMNPRTRLVVNEFWEFIAFFVNSILFLLIGAQVRLQAGSLELGWMAIAIVAMLVTRLVSVYGLSWLSNRFSSFQLDLPIQTMLYWSGLRGGVSLALVLSIPEDFAERDSMVAIVFGVVLFTILVQGLTAKPLLEALRLVENNPLRQRYLEVLARQMALERMLNYLQNPGTGVGVDLRLAQAQATVLNQQLTALQEEASKLQRQEPELLTVGSTQLQDALLTIETDTYAELVRLGRLPQELPSILERVPEP</sequence>
<keyword evidence="7 13" id="KW-1133">Transmembrane helix</keyword>
<dbReference type="PANTHER" id="PTHR10110:SF195">
    <property type="entry name" value="NA(+)_H(+) ANTIPORTER NHAS2"/>
    <property type="match status" value="1"/>
</dbReference>
<gene>
    <name evidence="15" type="ordered locus">Cyan7425_3633</name>
</gene>
<accession>B8HSH0</accession>
<feature type="transmembrane region" description="Helical" evidence="13">
    <location>
        <begin position="111"/>
        <end position="134"/>
    </location>
</feature>
<evidence type="ECO:0000256" key="6">
    <source>
        <dbReference type="ARBA" id="ARBA00022692"/>
    </source>
</evidence>
<dbReference type="HOGENOM" id="CLU_005912_8_1_3"/>
<dbReference type="InterPro" id="IPR018422">
    <property type="entry name" value="Cation/H_exchanger_CPA1"/>
</dbReference>
<evidence type="ECO:0000256" key="3">
    <source>
        <dbReference type="ARBA" id="ARBA00022448"/>
    </source>
</evidence>
<dbReference type="InterPro" id="IPR006153">
    <property type="entry name" value="Cation/H_exchanger_TM"/>
</dbReference>
<dbReference type="Gene3D" id="6.10.140.1330">
    <property type="match status" value="1"/>
</dbReference>
<dbReference type="STRING" id="395961.Cyan7425_3633"/>
<keyword evidence="8" id="KW-0915">Sodium</keyword>
<dbReference type="GO" id="GO:0051453">
    <property type="term" value="P:regulation of intracellular pH"/>
    <property type="evidence" value="ECO:0007669"/>
    <property type="project" value="TreeGrafter"/>
</dbReference>
<keyword evidence="9" id="KW-0406">Ion transport</keyword>
<feature type="transmembrane region" description="Helical" evidence="13">
    <location>
        <begin position="140"/>
        <end position="160"/>
    </location>
</feature>
<feature type="transmembrane region" description="Helical" evidence="13">
    <location>
        <begin position="393"/>
        <end position="414"/>
    </location>
</feature>
<evidence type="ECO:0000256" key="9">
    <source>
        <dbReference type="ARBA" id="ARBA00023065"/>
    </source>
</evidence>
<feature type="transmembrane region" description="Helical" evidence="13">
    <location>
        <begin position="82"/>
        <end position="99"/>
    </location>
</feature>
<keyword evidence="5" id="KW-1003">Cell membrane</keyword>
<comment type="similarity">
    <text evidence="2">Belongs to the monovalent cation:proton antiporter 1 (CPA1) transporter (TC 2.A.36) family.</text>
</comment>
<dbReference type="KEGG" id="cyn:Cyan7425_3633"/>
<dbReference type="GO" id="GO:0005886">
    <property type="term" value="C:plasma membrane"/>
    <property type="evidence" value="ECO:0007669"/>
    <property type="project" value="UniProtKB-SubCell"/>
</dbReference>
<feature type="transmembrane region" description="Helical" evidence="13">
    <location>
        <begin position="56"/>
        <end position="76"/>
    </location>
</feature>
<evidence type="ECO:0000313" key="15">
    <source>
        <dbReference type="EMBL" id="ACL45953.1"/>
    </source>
</evidence>
<evidence type="ECO:0000256" key="2">
    <source>
        <dbReference type="ARBA" id="ARBA00007367"/>
    </source>
</evidence>
<keyword evidence="3" id="KW-0813">Transport</keyword>
<keyword evidence="4" id="KW-0050">Antiport</keyword>
<evidence type="ECO:0000256" key="12">
    <source>
        <dbReference type="SAM" id="Coils"/>
    </source>
</evidence>
<keyword evidence="12" id="KW-0175">Coiled coil</keyword>
<name>B8HSH0_CYAP4</name>
<keyword evidence="6 13" id="KW-0812">Transmembrane</keyword>
<dbReference type="GO" id="GO:0015385">
    <property type="term" value="F:sodium:proton antiporter activity"/>
    <property type="evidence" value="ECO:0007669"/>
    <property type="project" value="InterPro"/>
</dbReference>
<evidence type="ECO:0000256" key="1">
    <source>
        <dbReference type="ARBA" id="ARBA00004651"/>
    </source>
</evidence>
<evidence type="ECO:0000256" key="8">
    <source>
        <dbReference type="ARBA" id="ARBA00023053"/>
    </source>
</evidence>
<feature type="transmembrane region" description="Helical" evidence="13">
    <location>
        <begin position="210"/>
        <end position="232"/>
    </location>
</feature>
<evidence type="ECO:0000256" key="7">
    <source>
        <dbReference type="ARBA" id="ARBA00022989"/>
    </source>
</evidence>
<evidence type="ECO:0000256" key="11">
    <source>
        <dbReference type="ARBA" id="ARBA00023201"/>
    </source>
</evidence>
<feature type="transmembrane region" description="Helical" evidence="13">
    <location>
        <begin position="31"/>
        <end position="49"/>
    </location>
</feature>
<comment type="subcellular location">
    <subcellularLocation>
        <location evidence="1">Cell membrane</location>
        <topology evidence="1">Multi-pass membrane protein</topology>
    </subcellularLocation>
</comment>
<dbReference type="Pfam" id="PF00999">
    <property type="entry name" value="Na_H_Exchanger"/>
    <property type="match status" value="1"/>
</dbReference>
<dbReference type="PANTHER" id="PTHR10110">
    <property type="entry name" value="SODIUM/HYDROGEN EXCHANGER"/>
    <property type="match status" value="1"/>
</dbReference>
<feature type="transmembrane region" description="Helical" evidence="13">
    <location>
        <begin position="244"/>
        <end position="274"/>
    </location>
</feature>
<dbReference type="eggNOG" id="COG0025">
    <property type="taxonomic scope" value="Bacteria"/>
</dbReference>
<feature type="transmembrane region" description="Helical" evidence="13">
    <location>
        <begin position="294"/>
        <end position="311"/>
    </location>
</feature>
<evidence type="ECO:0000256" key="5">
    <source>
        <dbReference type="ARBA" id="ARBA00022475"/>
    </source>
</evidence>
<organism evidence="15">
    <name type="scientific">Cyanothece sp. (strain PCC 7425 / ATCC 29141)</name>
    <dbReference type="NCBI Taxonomy" id="395961"/>
    <lineage>
        <taxon>Bacteria</taxon>
        <taxon>Bacillati</taxon>
        <taxon>Cyanobacteriota</taxon>
        <taxon>Cyanophyceae</taxon>
        <taxon>Gomontiellales</taxon>
        <taxon>Cyanothecaceae</taxon>
        <taxon>Cyanothece</taxon>
    </lineage>
</organism>
<feature type="transmembrane region" description="Helical" evidence="13">
    <location>
        <begin position="181"/>
        <end position="198"/>
    </location>
</feature>
<evidence type="ECO:0000256" key="10">
    <source>
        <dbReference type="ARBA" id="ARBA00023136"/>
    </source>
</evidence>
<evidence type="ECO:0000259" key="14">
    <source>
        <dbReference type="Pfam" id="PF00999"/>
    </source>
</evidence>
<evidence type="ECO:0000256" key="13">
    <source>
        <dbReference type="SAM" id="Phobius"/>
    </source>
</evidence>
<evidence type="ECO:0000256" key="4">
    <source>
        <dbReference type="ARBA" id="ARBA00022449"/>
    </source>
</evidence>
<dbReference type="GO" id="GO:0098719">
    <property type="term" value="P:sodium ion import across plasma membrane"/>
    <property type="evidence" value="ECO:0007669"/>
    <property type="project" value="TreeGrafter"/>
</dbReference>
<proteinExistence type="inferred from homology"/>
<protein>
    <submittedName>
        <fullName evidence="15">Sodium/hydrogen exchanger</fullName>
    </submittedName>
</protein>
<reference evidence="15" key="1">
    <citation type="submission" date="2009-01" db="EMBL/GenBank/DDBJ databases">
        <title>Complete sequence of chromosome Cyanothece sp. PCC 7425.</title>
        <authorList>
            <consortium name="US DOE Joint Genome Institute"/>
            <person name="Lucas S."/>
            <person name="Copeland A."/>
            <person name="Lapidus A."/>
            <person name="Glavina del Rio T."/>
            <person name="Dalin E."/>
            <person name="Tice H."/>
            <person name="Bruce D."/>
            <person name="Goodwin L."/>
            <person name="Pitluck S."/>
            <person name="Sims D."/>
            <person name="Meineke L."/>
            <person name="Brettin T."/>
            <person name="Detter J.C."/>
            <person name="Han C."/>
            <person name="Larimer F."/>
            <person name="Land M."/>
            <person name="Hauser L."/>
            <person name="Kyrpides N."/>
            <person name="Ovchinnikova G."/>
            <person name="Liberton M."/>
            <person name="Stoeckel J."/>
            <person name="Banerjee A."/>
            <person name="Singh A."/>
            <person name="Page L."/>
            <person name="Sato H."/>
            <person name="Zhao L."/>
            <person name="Sherman L."/>
            <person name="Pakrasi H."/>
            <person name="Richardson P."/>
        </authorList>
    </citation>
    <scope>NUCLEOTIDE SEQUENCE</scope>
    <source>
        <strain evidence="15">PCC 7425</strain>
    </source>
</reference>
<feature type="coiled-coil region" evidence="12">
    <location>
        <begin position="457"/>
        <end position="484"/>
    </location>
</feature>
<feature type="domain" description="Cation/H+ exchanger transmembrane" evidence="14">
    <location>
        <begin position="40"/>
        <end position="415"/>
    </location>
</feature>
<dbReference type="EMBL" id="CP001344">
    <property type="protein sequence ID" value="ACL45953.1"/>
    <property type="molecule type" value="Genomic_DNA"/>
</dbReference>
<keyword evidence="10 13" id="KW-0472">Membrane</keyword>
<dbReference type="GO" id="GO:0015386">
    <property type="term" value="F:potassium:proton antiporter activity"/>
    <property type="evidence" value="ECO:0007669"/>
    <property type="project" value="TreeGrafter"/>
</dbReference>
<keyword evidence="11" id="KW-0739">Sodium transport</keyword>